<name>A0A5S4F1X2_9PROT</name>
<sequence>MAVKTSTKHPYAAIEHRVIDSEAYRSLTYSARSLLTLMVRQLTRDNNGHLQATYTYLRAYGFDSERTISRGLKELIAAGLVYRTRCGGYHKGASQYAVTWLPIKKREGLFLDGFKSCAWRDWRPPEEKNTPRRNAGRHR</sequence>
<dbReference type="Proteomes" id="UP000306324">
    <property type="component" value="Unassembled WGS sequence"/>
</dbReference>
<evidence type="ECO:0008006" key="3">
    <source>
        <dbReference type="Google" id="ProtNLM"/>
    </source>
</evidence>
<dbReference type="OrthoDB" id="8910510at2"/>
<organism evidence="1 2">
    <name type="scientific">Candidatus Accumulibacter phosphatis</name>
    <dbReference type="NCBI Taxonomy" id="327160"/>
    <lineage>
        <taxon>Bacteria</taxon>
        <taxon>Pseudomonadati</taxon>
        <taxon>Pseudomonadota</taxon>
        <taxon>Betaproteobacteria</taxon>
        <taxon>Candidatus Accumulibacter</taxon>
    </lineage>
</organism>
<evidence type="ECO:0000313" key="2">
    <source>
        <dbReference type="Proteomes" id="UP000306324"/>
    </source>
</evidence>
<accession>A0A5S4F1X2</accession>
<reference evidence="1 2" key="1">
    <citation type="submission" date="2019-04" db="EMBL/GenBank/DDBJ databases">
        <title>A novel phosphate-accumulating bacterium identified in bioreactor for phosphate removal from wastewater.</title>
        <authorList>
            <person name="Kotlyarov R.Y."/>
            <person name="Beletsky A.V."/>
            <person name="Kallistova A.Y."/>
            <person name="Dorofeev A.G."/>
            <person name="Nikolaev Y.Y."/>
            <person name="Pimenov N.V."/>
            <person name="Ravin N.V."/>
            <person name="Mardanov A.V."/>
        </authorList>
    </citation>
    <scope>NUCLEOTIDE SEQUENCE [LARGE SCALE GENOMIC DNA]</scope>
    <source>
        <strain evidence="1 2">Bin19</strain>
    </source>
</reference>
<protein>
    <recommendedName>
        <fullName evidence="3">Helix-turn-helix domain-containing protein</fullName>
    </recommendedName>
</protein>
<dbReference type="RefSeq" id="WP_138679120.1">
    <property type="nucleotide sequence ID" value="NZ_SWAD01000162.1"/>
</dbReference>
<keyword evidence="2" id="KW-1185">Reference proteome</keyword>
<gene>
    <name evidence="1" type="ORF">ACCUM_3561</name>
</gene>
<dbReference type="EMBL" id="SWAD01000162">
    <property type="protein sequence ID" value="TMQ74703.1"/>
    <property type="molecule type" value="Genomic_DNA"/>
</dbReference>
<dbReference type="AlphaFoldDB" id="A0A5S4F1X2"/>
<comment type="caution">
    <text evidence="1">The sequence shown here is derived from an EMBL/GenBank/DDBJ whole genome shotgun (WGS) entry which is preliminary data.</text>
</comment>
<proteinExistence type="predicted"/>
<evidence type="ECO:0000313" key="1">
    <source>
        <dbReference type="EMBL" id="TMQ74703.1"/>
    </source>
</evidence>